<name>A0A453H972_AEGTS</name>
<accession>A0A453H972</accession>
<reference evidence="2" key="2">
    <citation type="journal article" date="2017" name="Nat. Plants">
        <title>The Aegilops tauschii genome reveals multiple impacts of transposons.</title>
        <authorList>
            <person name="Zhao G."/>
            <person name="Zou C."/>
            <person name="Li K."/>
            <person name="Wang K."/>
            <person name="Li T."/>
            <person name="Gao L."/>
            <person name="Zhang X."/>
            <person name="Wang H."/>
            <person name="Yang Z."/>
            <person name="Liu X."/>
            <person name="Jiang W."/>
            <person name="Mao L."/>
            <person name="Kong X."/>
            <person name="Jiao Y."/>
            <person name="Jia J."/>
        </authorList>
    </citation>
    <scope>NUCLEOTIDE SEQUENCE [LARGE SCALE GENOMIC DNA]</scope>
    <source>
        <strain evidence="2">cv. AL8/78</strain>
    </source>
</reference>
<dbReference type="Proteomes" id="UP000015105">
    <property type="component" value="Chromosome 4D"/>
</dbReference>
<protein>
    <recommendedName>
        <fullName evidence="3">Late embryogenesis abundant protein LEA-2 subgroup domain-containing protein</fullName>
    </recommendedName>
</protein>
<dbReference type="STRING" id="200361.A0A453H972"/>
<reference evidence="1" key="3">
    <citation type="journal article" date="2017" name="Nature">
        <title>Genome sequence of the progenitor of the wheat D genome Aegilops tauschii.</title>
        <authorList>
            <person name="Luo M.C."/>
            <person name="Gu Y.Q."/>
            <person name="Puiu D."/>
            <person name="Wang H."/>
            <person name="Twardziok S.O."/>
            <person name="Deal K.R."/>
            <person name="Huo N."/>
            <person name="Zhu T."/>
            <person name="Wang L."/>
            <person name="Wang Y."/>
            <person name="McGuire P.E."/>
            <person name="Liu S."/>
            <person name="Long H."/>
            <person name="Ramasamy R.K."/>
            <person name="Rodriguez J.C."/>
            <person name="Van S.L."/>
            <person name="Yuan L."/>
            <person name="Wang Z."/>
            <person name="Xia Z."/>
            <person name="Xiao L."/>
            <person name="Anderson O.D."/>
            <person name="Ouyang S."/>
            <person name="Liang Y."/>
            <person name="Zimin A.V."/>
            <person name="Pertea G."/>
            <person name="Qi P."/>
            <person name="Bennetzen J.L."/>
            <person name="Dai X."/>
            <person name="Dawson M.W."/>
            <person name="Muller H.G."/>
            <person name="Kugler K."/>
            <person name="Rivarola-Duarte L."/>
            <person name="Spannagl M."/>
            <person name="Mayer K.F.X."/>
            <person name="Lu F.H."/>
            <person name="Bevan M.W."/>
            <person name="Leroy P."/>
            <person name="Li P."/>
            <person name="You F.M."/>
            <person name="Sun Q."/>
            <person name="Liu Z."/>
            <person name="Lyons E."/>
            <person name="Wicker T."/>
            <person name="Salzberg S.L."/>
            <person name="Devos K.M."/>
            <person name="Dvorak J."/>
        </authorList>
    </citation>
    <scope>NUCLEOTIDE SEQUENCE [LARGE SCALE GENOMIC DNA]</scope>
    <source>
        <strain evidence="1">cv. AL8/78</strain>
    </source>
</reference>
<evidence type="ECO:0000313" key="1">
    <source>
        <dbReference type="EnsemblPlants" id="AET4Gv20114200.2"/>
    </source>
</evidence>
<reference evidence="2" key="1">
    <citation type="journal article" date="2014" name="Science">
        <title>Ancient hybridizations among the ancestral genomes of bread wheat.</title>
        <authorList>
            <consortium name="International Wheat Genome Sequencing Consortium,"/>
            <person name="Marcussen T."/>
            <person name="Sandve S.R."/>
            <person name="Heier L."/>
            <person name="Spannagl M."/>
            <person name="Pfeifer M."/>
            <person name="Jakobsen K.S."/>
            <person name="Wulff B.B."/>
            <person name="Steuernagel B."/>
            <person name="Mayer K.F."/>
            <person name="Olsen O.A."/>
        </authorList>
    </citation>
    <scope>NUCLEOTIDE SEQUENCE [LARGE SCALE GENOMIC DNA]</scope>
    <source>
        <strain evidence="2">cv. AL8/78</strain>
    </source>
</reference>
<reference evidence="1" key="5">
    <citation type="journal article" date="2021" name="G3 (Bethesda)">
        <title>Aegilops tauschii genome assembly Aet v5.0 features greater sequence contiguity and improved annotation.</title>
        <authorList>
            <person name="Wang L."/>
            <person name="Zhu T."/>
            <person name="Rodriguez J.C."/>
            <person name="Deal K.R."/>
            <person name="Dubcovsky J."/>
            <person name="McGuire P.E."/>
            <person name="Lux T."/>
            <person name="Spannagl M."/>
            <person name="Mayer K.F.X."/>
            <person name="Baldrich P."/>
            <person name="Meyers B.C."/>
            <person name="Huo N."/>
            <person name="Gu Y.Q."/>
            <person name="Zhou H."/>
            <person name="Devos K.M."/>
            <person name="Bennetzen J.L."/>
            <person name="Unver T."/>
            <person name="Budak H."/>
            <person name="Gulick P.J."/>
            <person name="Galiba G."/>
            <person name="Kalapos B."/>
            <person name="Nelson D.R."/>
            <person name="Li P."/>
            <person name="You F.M."/>
            <person name="Luo M.C."/>
            <person name="Dvorak J."/>
        </authorList>
    </citation>
    <scope>NUCLEOTIDE SEQUENCE [LARGE SCALE GENOMIC DNA]</scope>
    <source>
        <strain evidence="1">cv. AL8/78</strain>
    </source>
</reference>
<dbReference type="EnsemblPlants" id="AET4Gv20114200.1">
    <property type="protein sequence ID" value="AET4Gv20114200.1"/>
    <property type="gene ID" value="AET4Gv20114200"/>
</dbReference>
<sequence length="98" mass="10531">MAAAERLRSVPFDVDITVPVRLQLGGVRTWAVPVTVRCAMTVDRLAASAKVVSRPCDVNVPFSFRSGGTDAADARKNGYWLIRRAVLAGSGQGFMLLP</sequence>
<dbReference type="EnsemblPlants" id="AET4Gv20114200.2">
    <property type="protein sequence ID" value="AET4Gv20114200.2"/>
    <property type="gene ID" value="AET4Gv20114200"/>
</dbReference>
<reference evidence="1" key="4">
    <citation type="submission" date="2019-03" db="UniProtKB">
        <authorList>
            <consortium name="EnsemblPlants"/>
        </authorList>
    </citation>
    <scope>IDENTIFICATION</scope>
</reference>
<dbReference type="Gramene" id="AET4Gv20114200.2">
    <property type="protein sequence ID" value="AET4Gv20114200.2"/>
    <property type="gene ID" value="AET4Gv20114200"/>
</dbReference>
<dbReference type="Gramene" id="AET4Gv20114200.1">
    <property type="protein sequence ID" value="AET4Gv20114200.1"/>
    <property type="gene ID" value="AET4Gv20114200"/>
</dbReference>
<proteinExistence type="predicted"/>
<organism evidence="1 2">
    <name type="scientific">Aegilops tauschii subsp. strangulata</name>
    <name type="common">Goatgrass</name>
    <dbReference type="NCBI Taxonomy" id="200361"/>
    <lineage>
        <taxon>Eukaryota</taxon>
        <taxon>Viridiplantae</taxon>
        <taxon>Streptophyta</taxon>
        <taxon>Embryophyta</taxon>
        <taxon>Tracheophyta</taxon>
        <taxon>Spermatophyta</taxon>
        <taxon>Magnoliopsida</taxon>
        <taxon>Liliopsida</taxon>
        <taxon>Poales</taxon>
        <taxon>Poaceae</taxon>
        <taxon>BOP clade</taxon>
        <taxon>Pooideae</taxon>
        <taxon>Triticodae</taxon>
        <taxon>Triticeae</taxon>
        <taxon>Triticinae</taxon>
        <taxon>Aegilops</taxon>
    </lineage>
</organism>
<dbReference type="AlphaFoldDB" id="A0A453H972"/>
<evidence type="ECO:0000313" key="2">
    <source>
        <dbReference type="Proteomes" id="UP000015105"/>
    </source>
</evidence>
<keyword evidence="2" id="KW-1185">Reference proteome</keyword>
<evidence type="ECO:0008006" key="3">
    <source>
        <dbReference type="Google" id="ProtNLM"/>
    </source>
</evidence>